<evidence type="ECO:0000313" key="1">
    <source>
        <dbReference type="EMBL" id="MEP0866533.1"/>
    </source>
</evidence>
<gene>
    <name evidence="1" type="ORF">NDI37_18920</name>
</gene>
<dbReference type="InterPro" id="IPR029787">
    <property type="entry name" value="Nucleotide_cyclase"/>
</dbReference>
<reference evidence="1 2" key="1">
    <citation type="submission" date="2022-04" db="EMBL/GenBank/DDBJ databases">
        <title>Positive selection, recombination, and allopatry shape intraspecific diversity of widespread and dominant cyanobacteria.</title>
        <authorList>
            <person name="Wei J."/>
            <person name="Shu W."/>
            <person name="Hu C."/>
        </authorList>
    </citation>
    <scope>NUCLEOTIDE SEQUENCE [LARGE SCALE GENOMIC DNA]</scope>
    <source>
        <strain evidence="1 2">GB2-A5</strain>
    </source>
</reference>
<organism evidence="1 2">
    <name type="scientific">Funiculus sociatus GB2-A5</name>
    <dbReference type="NCBI Taxonomy" id="2933946"/>
    <lineage>
        <taxon>Bacteria</taxon>
        <taxon>Bacillati</taxon>
        <taxon>Cyanobacteriota</taxon>
        <taxon>Cyanophyceae</taxon>
        <taxon>Coleofasciculales</taxon>
        <taxon>Coleofasciculaceae</taxon>
        <taxon>Funiculus</taxon>
    </lineage>
</organism>
<name>A0ABV0JSU6_9CYAN</name>
<dbReference type="Gene3D" id="3.30.70.1230">
    <property type="entry name" value="Nucleotide cyclase"/>
    <property type="match status" value="1"/>
</dbReference>
<proteinExistence type="predicted"/>
<comment type="caution">
    <text evidence="1">The sequence shown here is derived from an EMBL/GenBank/DDBJ whole genome shotgun (WGS) entry which is preliminary data.</text>
</comment>
<dbReference type="Proteomes" id="UP001442494">
    <property type="component" value="Unassembled WGS sequence"/>
</dbReference>
<dbReference type="RefSeq" id="WP_190422365.1">
    <property type="nucleotide sequence ID" value="NZ_JAMPKK010000045.1"/>
</dbReference>
<dbReference type="SUPFAM" id="SSF55073">
    <property type="entry name" value="Nucleotide cyclase"/>
    <property type="match status" value="1"/>
</dbReference>
<evidence type="ECO:0000313" key="2">
    <source>
        <dbReference type="Proteomes" id="UP001442494"/>
    </source>
</evidence>
<keyword evidence="2" id="KW-1185">Reference proteome</keyword>
<protein>
    <submittedName>
        <fullName evidence="1">Uncharacterized protein</fullName>
    </submittedName>
</protein>
<accession>A0ABV0JSU6</accession>
<dbReference type="EMBL" id="JAMPKK010000045">
    <property type="protein sequence ID" value="MEP0866533.1"/>
    <property type="molecule type" value="Genomic_DNA"/>
</dbReference>
<sequence>MLDLPYPILDYLYKLTIQNCYAAYLFVEKNGCLSNWGGNLAARLESLARPREILIDENTFQKIDRVQRKFSGTNLSLTGIVEPDTTLSTTGIVEPIKIYSCLVKL</sequence>